<dbReference type="InterPro" id="IPR036291">
    <property type="entry name" value="NAD(P)-bd_dom_sf"/>
</dbReference>
<evidence type="ECO:0000313" key="2">
    <source>
        <dbReference type="Proteomes" id="UP000305067"/>
    </source>
</evidence>
<dbReference type="OrthoDB" id="16464at2759"/>
<gene>
    <name evidence="1" type="ORF">BDV98DRAFT_539096</name>
</gene>
<reference evidence="1 2" key="1">
    <citation type="journal article" date="2019" name="Nat. Ecol. Evol.">
        <title>Megaphylogeny resolves global patterns of mushroom evolution.</title>
        <authorList>
            <person name="Varga T."/>
            <person name="Krizsan K."/>
            <person name="Foldi C."/>
            <person name="Dima B."/>
            <person name="Sanchez-Garcia M."/>
            <person name="Sanchez-Ramirez S."/>
            <person name="Szollosi G.J."/>
            <person name="Szarkandi J.G."/>
            <person name="Papp V."/>
            <person name="Albert L."/>
            <person name="Andreopoulos W."/>
            <person name="Angelini C."/>
            <person name="Antonin V."/>
            <person name="Barry K.W."/>
            <person name="Bougher N.L."/>
            <person name="Buchanan P."/>
            <person name="Buyck B."/>
            <person name="Bense V."/>
            <person name="Catcheside P."/>
            <person name="Chovatia M."/>
            <person name="Cooper J."/>
            <person name="Damon W."/>
            <person name="Desjardin D."/>
            <person name="Finy P."/>
            <person name="Geml J."/>
            <person name="Haridas S."/>
            <person name="Hughes K."/>
            <person name="Justo A."/>
            <person name="Karasinski D."/>
            <person name="Kautmanova I."/>
            <person name="Kiss B."/>
            <person name="Kocsube S."/>
            <person name="Kotiranta H."/>
            <person name="LaButti K.M."/>
            <person name="Lechner B.E."/>
            <person name="Liimatainen K."/>
            <person name="Lipzen A."/>
            <person name="Lukacs Z."/>
            <person name="Mihaltcheva S."/>
            <person name="Morgado L.N."/>
            <person name="Niskanen T."/>
            <person name="Noordeloos M.E."/>
            <person name="Ohm R.A."/>
            <person name="Ortiz-Santana B."/>
            <person name="Ovrebo C."/>
            <person name="Racz N."/>
            <person name="Riley R."/>
            <person name="Savchenko A."/>
            <person name="Shiryaev A."/>
            <person name="Soop K."/>
            <person name="Spirin V."/>
            <person name="Szebenyi C."/>
            <person name="Tomsovsky M."/>
            <person name="Tulloss R.E."/>
            <person name="Uehling J."/>
            <person name="Grigoriev I.V."/>
            <person name="Vagvolgyi C."/>
            <person name="Papp T."/>
            <person name="Martin F.M."/>
            <person name="Miettinen O."/>
            <person name="Hibbett D.S."/>
            <person name="Nagy L.G."/>
        </authorList>
    </citation>
    <scope>NUCLEOTIDE SEQUENCE [LARGE SCALE GENOMIC DNA]</scope>
    <source>
        <strain evidence="1 2">CBS 309.79</strain>
    </source>
</reference>
<accession>A0A5C3R1D9</accession>
<proteinExistence type="predicted"/>
<protein>
    <recommendedName>
        <fullName evidence="3">NAD-dependent epimerase/dehydratase domain-containing protein</fullName>
    </recommendedName>
</protein>
<dbReference type="Proteomes" id="UP000305067">
    <property type="component" value="Unassembled WGS sequence"/>
</dbReference>
<name>A0A5C3R1D9_9AGAR</name>
<keyword evidence="2" id="KW-1185">Reference proteome</keyword>
<organism evidence="1 2">
    <name type="scientific">Pterulicium gracile</name>
    <dbReference type="NCBI Taxonomy" id="1884261"/>
    <lineage>
        <taxon>Eukaryota</taxon>
        <taxon>Fungi</taxon>
        <taxon>Dikarya</taxon>
        <taxon>Basidiomycota</taxon>
        <taxon>Agaricomycotina</taxon>
        <taxon>Agaricomycetes</taxon>
        <taxon>Agaricomycetidae</taxon>
        <taxon>Agaricales</taxon>
        <taxon>Pleurotineae</taxon>
        <taxon>Pterulaceae</taxon>
        <taxon>Pterulicium</taxon>
    </lineage>
</organism>
<dbReference type="SUPFAM" id="SSF51735">
    <property type="entry name" value="NAD(P)-binding Rossmann-fold domains"/>
    <property type="match status" value="1"/>
</dbReference>
<sequence length="415" mass="46483">MSSKPSVLVFGGLNTLTRPFASYLVPADGEPLVSHLRIVDKFSVHPPTTYIGKEFPKVLANPIVEYKQVNLTVAANISATFDPPEGQAPYDYVFDLTGEVRQDRPEQVQINMTCNVARLLGLESARRKVKAYVRLQHPYYETSAKTVPDEKVDIKPQGVIGVWWHEALRILSAIPDLNLVILRSGFSYGPYVDFGVFPSALAVASTYAYKKKPMKSLWSPGKHPEHCVHSVDTSGALWACAEWMAPLGRREADAKAGETIYFHNTASKTKEVEGMPEPDVKLIAPLFNIVDDTENTLVNGYKAITSFFGAEFEFFNFVESAMFKIMDDVVEEINEMHVSGWVEMLQESNPPITNTPVSAYMDSYSLSKRVYAASNAKIKNIVGYKLIRPKFDHDAIKEIVDSWKAEGHWPVLDRQ</sequence>
<evidence type="ECO:0008006" key="3">
    <source>
        <dbReference type="Google" id="ProtNLM"/>
    </source>
</evidence>
<evidence type="ECO:0000313" key="1">
    <source>
        <dbReference type="EMBL" id="TFL07407.1"/>
    </source>
</evidence>
<dbReference type="STRING" id="1884261.A0A5C3R1D9"/>
<dbReference type="AlphaFoldDB" id="A0A5C3R1D9"/>
<dbReference type="EMBL" id="ML178814">
    <property type="protein sequence ID" value="TFL07407.1"/>
    <property type="molecule type" value="Genomic_DNA"/>
</dbReference>
<dbReference type="Gene3D" id="3.40.50.720">
    <property type="entry name" value="NAD(P)-binding Rossmann-like Domain"/>
    <property type="match status" value="1"/>
</dbReference>